<protein>
    <recommendedName>
        <fullName evidence="4">OmpA-like domain-containing protein</fullName>
    </recommendedName>
</protein>
<evidence type="ECO:0008006" key="4">
    <source>
        <dbReference type="Google" id="ProtNLM"/>
    </source>
</evidence>
<accession>A0ABX1BHL6</accession>
<organism evidence="2 3">
    <name type="scientific">Nonomuraea composti</name>
    <dbReference type="NCBI Taxonomy" id="2720023"/>
    <lineage>
        <taxon>Bacteria</taxon>
        <taxon>Bacillati</taxon>
        <taxon>Actinomycetota</taxon>
        <taxon>Actinomycetes</taxon>
        <taxon>Streptosporangiales</taxon>
        <taxon>Streptosporangiaceae</taxon>
        <taxon>Nonomuraea</taxon>
    </lineage>
</organism>
<gene>
    <name evidence="2" type="ORF">HCN51_48720</name>
</gene>
<keyword evidence="1" id="KW-0472">Membrane</keyword>
<keyword evidence="1" id="KW-0812">Transmembrane</keyword>
<comment type="caution">
    <text evidence="2">The sequence shown here is derived from an EMBL/GenBank/DDBJ whole genome shotgun (WGS) entry which is preliminary data.</text>
</comment>
<sequence>MSDALRRRLAVDRARTAARSGDLDGAIRLLGEVGPPCADVPGYSGAGGDEAARADQEGIVAVLDLRARLHARRGELAEADRCWAAVQDLVPGHPGAEAGRRTIEEIRSGRRRARPLMHAGWLGVVAAAVAVVTLATGIVALGTGSEGTIAQGRLTTAIAPPGATAPPDATAVPSATASPGAAVSRADELREHIAAVEAGQAAEAERTARQAASRRRELAAIARKLTMPGVLVRRRSQDVRVRFREGLFPVSTEISDAGPALLRALGRRIAGMKVDTTVVGHAVPVPGGRTSGGSVVALGRALVAARHLAEGGRLPVTAFTLVSADQADNPFRDPRRNRTVTLLITPRT</sequence>
<keyword evidence="3" id="KW-1185">Reference proteome</keyword>
<reference evidence="2 3" key="1">
    <citation type="submission" date="2020-03" db="EMBL/GenBank/DDBJ databases">
        <title>WGS of actinomycetes isolated from Thailand.</title>
        <authorList>
            <person name="Thawai C."/>
        </authorList>
    </citation>
    <scope>NUCLEOTIDE SEQUENCE [LARGE SCALE GENOMIC DNA]</scope>
    <source>
        <strain evidence="2 3">FMUSA5-5</strain>
    </source>
</reference>
<dbReference type="RefSeq" id="WP_168019060.1">
    <property type="nucleotide sequence ID" value="NZ_JAATEP010000061.1"/>
</dbReference>
<evidence type="ECO:0000256" key="1">
    <source>
        <dbReference type="SAM" id="Phobius"/>
    </source>
</evidence>
<name>A0ABX1BHL6_9ACTN</name>
<feature type="transmembrane region" description="Helical" evidence="1">
    <location>
        <begin position="119"/>
        <end position="141"/>
    </location>
</feature>
<proteinExistence type="predicted"/>
<keyword evidence="1" id="KW-1133">Transmembrane helix</keyword>
<dbReference type="Proteomes" id="UP000696294">
    <property type="component" value="Unassembled WGS sequence"/>
</dbReference>
<dbReference type="EMBL" id="JAATEP010000061">
    <property type="protein sequence ID" value="NJP97226.1"/>
    <property type="molecule type" value="Genomic_DNA"/>
</dbReference>
<evidence type="ECO:0000313" key="2">
    <source>
        <dbReference type="EMBL" id="NJP97226.1"/>
    </source>
</evidence>
<evidence type="ECO:0000313" key="3">
    <source>
        <dbReference type="Proteomes" id="UP000696294"/>
    </source>
</evidence>